<evidence type="ECO:0000313" key="3">
    <source>
        <dbReference type="Proteomes" id="UP000285013"/>
    </source>
</evidence>
<dbReference type="RefSeq" id="WP_007667462.1">
    <property type="nucleotide sequence ID" value="NZ_CABMMK010000002.1"/>
</dbReference>
<evidence type="ECO:0008006" key="5">
    <source>
        <dbReference type="Google" id="ProtNLM"/>
    </source>
</evidence>
<sequence>MATYTHYGKQADVFKHLVLCEVLQIEKPQIYIETNSASAIYQMAHTPEQQYGIYYFLKKAREEKPLRESPYYKLESTEMAKGNYLGSPALAMNTLAERTSQYLFFDIEKDALENIESYAKQVKLESHIQTCHTDSLEGIIKLLPSLSQASFLHIDPYEIDKKGISGTTYLDVLIQATQAGMKCLLWYGFMTGNNKIHINQYIVNRLEEENIKEYTCIELIMNSIRKDTIPCNPGILGSGILATNLSKEANKAIWDYSNMLVCMYSDTKYKSYDGRLYRDSIK</sequence>
<dbReference type="SUPFAM" id="SSF53335">
    <property type="entry name" value="S-adenosyl-L-methionine-dependent methyltransferases"/>
    <property type="match status" value="1"/>
</dbReference>
<gene>
    <name evidence="2" type="ORF">DWZ32_10805</name>
    <name evidence="1" type="ORF">DWZ95_06365</name>
</gene>
<accession>A0A3E4IJT7</accession>
<evidence type="ECO:0000313" key="4">
    <source>
        <dbReference type="Proteomes" id="UP000286003"/>
    </source>
</evidence>
<name>A0A3E4IJT7_9BACE</name>
<protein>
    <recommendedName>
        <fullName evidence="5">23S rRNA (Adenine(2030)-N(6))-methyltransferase RlmJ</fullName>
    </recommendedName>
</protein>
<dbReference type="AlphaFoldDB" id="A0A3E4IJT7"/>
<comment type="caution">
    <text evidence="2">The sequence shown here is derived from an EMBL/GenBank/DDBJ whole genome shotgun (WGS) entry which is preliminary data.</text>
</comment>
<proteinExistence type="predicted"/>
<organism evidence="2 4">
    <name type="scientific">Bacteroides intestinalis</name>
    <dbReference type="NCBI Taxonomy" id="329854"/>
    <lineage>
        <taxon>Bacteria</taxon>
        <taxon>Pseudomonadati</taxon>
        <taxon>Bacteroidota</taxon>
        <taxon>Bacteroidia</taxon>
        <taxon>Bacteroidales</taxon>
        <taxon>Bacteroidaceae</taxon>
        <taxon>Bacteroides</taxon>
    </lineage>
</organism>
<evidence type="ECO:0000313" key="2">
    <source>
        <dbReference type="EMBL" id="RHN06719.1"/>
    </source>
</evidence>
<dbReference type="EMBL" id="QRQM01000011">
    <property type="protein sequence ID" value="RHN06719.1"/>
    <property type="molecule type" value="Genomic_DNA"/>
</dbReference>
<dbReference type="EMBL" id="QRPE01000004">
    <property type="protein sequence ID" value="RHL94802.1"/>
    <property type="molecule type" value="Genomic_DNA"/>
</dbReference>
<evidence type="ECO:0000313" key="1">
    <source>
        <dbReference type="EMBL" id="RHL94802.1"/>
    </source>
</evidence>
<dbReference type="Gene3D" id="3.40.50.150">
    <property type="entry name" value="Vaccinia Virus protein VP39"/>
    <property type="match status" value="1"/>
</dbReference>
<dbReference type="InterPro" id="IPR029063">
    <property type="entry name" value="SAM-dependent_MTases_sf"/>
</dbReference>
<dbReference type="GeneID" id="26161945"/>
<dbReference type="Proteomes" id="UP000285013">
    <property type="component" value="Unassembled WGS sequence"/>
</dbReference>
<reference evidence="3 4" key="1">
    <citation type="submission" date="2018-08" db="EMBL/GenBank/DDBJ databases">
        <title>A genome reference for cultivated species of the human gut microbiota.</title>
        <authorList>
            <person name="Zou Y."/>
            <person name="Xue W."/>
            <person name="Luo G."/>
        </authorList>
    </citation>
    <scope>NUCLEOTIDE SEQUENCE [LARGE SCALE GENOMIC DNA]</scope>
    <source>
        <strain evidence="2 4">AF31-23</strain>
        <strain evidence="1 3">AF36-16BH</strain>
    </source>
</reference>
<dbReference type="Proteomes" id="UP000286003">
    <property type="component" value="Unassembled WGS sequence"/>
</dbReference>